<dbReference type="SUPFAM" id="SSF52540">
    <property type="entry name" value="P-loop containing nucleoside triphosphate hydrolases"/>
    <property type="match status" value="1"/>
</dbReference>
<comment type="caution">
    <text evidence="1">The sequence shown here is derived from an EMBL/GenBank/DDBJ whole genome shotgun (WGS) entry which is preliminary data.</text>
</comment>
<dbReference type="EMBL" id="PYGE01000005">
    <property type="protein sequence ID" value="PSL04798.1"/>
    <property type="molecule type" value="Genomic_DNA"/>
</dbReference>
<proteinExistence type="predicted"/>
<evidence type="ECO:0000313" key="2">
    <source>
        <dbReference type="Proteomes" id="UP000243528"/>
    </source>
</evidence>
<gene>
    <name evidence="1" type="ORF">CLV30_105265</name>
</gene>
<reference evidence="1 2" key="1">
    <citation type="submission" date="2018-03" db="EMBL/GenBank/DDBJ databases">
        <title>Genomic Encyclopedia of Archaeal and Bacterial Type Strains, Phase II (KMG-II): from individual species to whole genera.</title>
        <authorList>
            <person name="Goeker M."/>
        </authorList>
    </citation>
    <scope>NUCLEOTIDE SEQUENCE [LARGE SCALE GENOMIC DNA]</scope>
    <source>
        <strain evidence="1 2">DSM 45211</strain>
    </source>
</reference>
<name>A0A2P8E5Q5_9ACTN</name>
<dbReference type="Pfam" id="PF13238">
    <property type="entry name" value="AAA_18"/>
    <property type="match status" value="1"/>
</dbReference>
<dbReference type="InterPro" id="IPR027417">
    <property type="entry name" value="P-loop_NTPase"/>
</dbReference>
<dbReference type="Proteomes" id="UP000243528">
    <property type="component" value="Unassembled WGS sequence"/>
</dbReference>
<dbReference type="CDD" id="cd00267">
    <property type="entry name" value="ABC_ATPase"/>
    <property type="match status" value="1"/>
</dbReference>
<keyword evidence="1" id="KW-0418">Kinase</keyword>
<keyword evidence="1" id="KW-0808">Transferase</keyword>
<evidence type="ECO:0000313" key="1">
    <source>
        <dbReference type="EMBL" id="PSL04798.1"/>
    </source>
</evidence>
<dbReference type="RefSeq" id="WP_106536983.1">
    <property type="nucleotide sequence ID" value="NZ_PYGE01000005.1"/>
</dbReference>
<dbReference type="AlphaFoldDB" id="A0A2P8E5Q5"/>
<accession>A0A2P8E5Q5</accession>
<organism evidence="1 2">
    <name type="scientific">Haloactinopolyspora alba</name>
    <dbReference type="NCBI Taxonomy" id="648780"/>
    <lineage>
        <taxon>Bacteria</taxon>
        <taxon>Bacillati</taxon>
        <taxon>Actinomycetota</taxon>
        <taxon>Actinomycetes</taxon>
        <taxon>Jiangellales</taxon>
        <taxon>Jiangellaceae</taxon>
        <taxon>Haloactinopolyspora</taxon>
    </lineage>
</organism>
<dbReference type="OrthoDB" id="198115at2"/>
<dbReference type="GO" id="GO:0016301">
    <property type="term" value="F:kinase activity"/>
    <property type="evidence" value="ECO:0007669"/>
    <property type="project" value="UniProtKB-KW"/>
</dbReference>
<dbReference type="Gene3D" id="3.40.50.300">
    <property type="entry name" value="P-loop containing nucleotide triphosphate hydrolases"/>
    <property type="match status" value="1"/>
</dbReference>
<sequence length="221" mass="24610">MNPLVCDRCGERADDVTVLAGQQPPAVRCPACGHEQPFRRLPLYCVTGPSGTGKSTVARLLLETLAPRYVVVEQDVLWQAGLRDDEPDHRTFRSAWLRMAAMIHQSGRPVVLCGTVVPPEIEPLPERALFSDVAYLSLMCEPDELAARLRARPAWREWDEPRIAEMLDYSAWVSKEAASMHPPVTLLDTTDVPVERTAASVVSWLHAHEPQLDDEGRQVAV</sequence>
<protein>
    <submittedName>
        <fullName evidence="1">Broad-specificity NMP kinase</fullName>
    </submittedName>
</protein>
<keyword evidence="2" id="KW-1185">Reference proteome</keyword>